<evidence type="ECO:0000256" key="1">
    <source>
        <dbReference type="ARBA" id="ARBA00010599"/>
    </source>
</evidence>
<evidence type="ECO:0000256" key="2">
    <source>
        <dbReference type="ARBA" id="ARBA00022692"/>
    </source>
</evidence>
<keyword evidence="7" id="KW-0458">Lysosome</keyword>
<accession>A0A9Q1HXD7</accession>
<dbReference type="PANTHER" id="PTHR31981:SF1">
    <property type="entry name" value="GLYCOSYLATED LYSOSOMAL MEMBRANE PROTEIN"/>
    <property type="match status" value="1"/>
</dbReference>
<dbReference type="AlphaFoldDB" id="A0A9Q1HXD7"/>
<dbReference type="OrthoDB" id="6264340at2759"/>
<protein>
    <recommendedName>
        <fullName evidence="14">Glycosylated lysosomal membrane protein</fullName>
    </recommendedName>
</protein>
<evidence type="ECO:0000313" key="13">
    <source>
        <dbReference type="Proteomes" id="UP001152803"/>
    </source>
</evidence>
<evidence type="ECO:0000256" key="5">
    <source>
        <dbReference type="ARBA" id="ARBA00023136"/>
    </source>
</evidence>
<reference evidence="12" key="1">
    <citation type="journal article" date="2023" name="Science">
        <title>Genome structures resolve the early diversification of teleost fishes.</title>
        <authorList>
            <person name="Parey E."/>
            <person name="Louis A."/>
            <person name="Montfort J."/>
            <person name="Bouchez O."/>
            <person name="Roques C."/>
            <person name="Iampietro C."/>
            <person name="Lluch J."/>
            <person name="Castinel A."/>
            <person name="Donnadieu C."/>
            <person name="Desvignes T."/>
            <person name="Floi Bucao C."/>
            <person name="Jouanno E."/>
            <person name="Wen M."/>
            <person name="Mejri S."/>
            <person name="Dirks R."/>
            <person name="Jansen H."/>
            <person name="Henkel C."/>
            <person name="Chen W.J."/>
            <person name="Zahm M."/>
            <person name="Cabau C."/>
            <person name="Klopp C."/>
            <person name="Thompson A.W."/>
            <person name="Robinson-Rechavi M."/>
            <person name="Braasch I."/>
            <person name="Lecointre G."/>
            <person name="Bobe J."/>
            <person name="Postlethwait J.H."/>
            <person name="Berthelot C."/>
            <person name="Roest Crollius H."/>
            <person name="Guiguen Y."/>
        </authorList>
    </citation>
    <scope>NUCLEOTIDE SEQUENCE</scope>
    <source>
        <strain evidence="12">Concon-B</strain>
    </source>
</reference>
<dbReference type="Pfam" id="PF15065">
    <property type="entry name" value="NCU-G1"/>
    <property type="match status" value="1"/>
</dbReference>
<proteinExistence type="inferred from homology"/>
<evidence type="ECO:0000256" key="6">
    <source>
        <dbReference type="ARBA" id="ARBA00023180"/>
    </source>
</evidence>
<evidence type="ECO:0000256" key="3">
    <source>
        <dbReference type="ARBA" id="ARBA00022729"/>
    </source>
</evidence>
<dbReference type="PANTHER" id="PTHR31981">
    <property type="entry name" value="GLYCOSYLATED LYSOSOMAL MEMBRANE PROTEIN"/>
    <property type="match status" value="1"/>
</dbReference>
<dbReference type="Proteomes" id="UP001152803">
    <property type="component" value="Unassembled WGS sequence"/>
</dbReference>
<comment type="similarity">
    <text evidence="1">Belongs to the GLMP family.</text>
</comment>
<comment type="subunit">
    <text evidence="10">Interacts (via lumenal domain) with lysosomal protein MFSD1; the interaction starts while both proteins are still in the endoplasmic reticulum and is required for stabilization of MFSD1 in lysosomes but has no direct effect on its targeting to lysosomes or transporter activity.</text>
</comment>
<dbReference type="Gene3D" id="1.10.560.10">
    <property type="entry name" value="GroEL-like equatorial domain"/>
    <property type="match status" value="1"/>
</dbReference>
<dbReference type="SUPFAM" id="SSF48592">
    <property type="entry name" value="GroEL equatorial domain-like"/>
    <property type="match status" value="1"/>
</dbReference>
<name>A0A9Q1HXD7_CONCO</name>
<evidence type="ECO:0000256" key="4">
    <source>
        <dbReference type="ARBA" id="ARBA00022989"/>
    </source>
</evidence>
<evidence type="ECO:0000256" key="7">
    <source>
        <dbReference type="ARBA" id="ARBA00023228"/>
    </source>
</evidence>
<keyword evidence="2 11" id="KW-0812">Transmembrane</keyword>
<feature type="transmembrane region" description="Helical" evidence="11">
    <location>
        <begin position="381"/>
        <end position="406"/>
    </location>
</feature>
<dbReference type="InterPro" id="IPR027413">
    <property type="entry name" value="GROEL-like_equatorial_sf"/>
</dbReference>
<comment type="caution">
    <text evidence="12">The sequence shown here is derived from an EMBL/GenBank/DDBJ whole genome shotgun (WGS) entry which is preliminary data.</text>
</comment>
<keyword evidence="6" id="KW-0325">Glycoprotein</keyword>
<keyword evidence="5 11" id="KW-0472">Membrane</keyword>
<keyword evidence="13" id="KW-1185">Reference proteome</keyword>
<dbReference type="InterPro" id="IPR029382">
    <property type="entry name" value="NCU-G1"/>
</dbReference>
<sequence length="420" mass="45431">MTELGILEPLAVKAQTYKTAVETAILLLRIDDIVSGHKKKGDKGGEEQMGGPGFIFDGDKYKRQVSLELNPGLNPSIPLPPGVGLLHVRALGANDTLHFFLSSLGAPTLMLVHTNSSSSSVKLDWPLFLSGNTSGGLRVVPESSVQYSSALVFSRVWEYDDVNNTADPQNAPPSSFLPPYELQNFTWQDLGPTLNHTTNTAQLCGGDGGSSFSNGSFCLQISAFGSGGRDPSWPRLLHTANSSQLRVWLAGVTARSNFSRFFLELQTVSQSNVQSRVGIVRSIDDEYTLYIPDVSVWKPVAYRSPTPSLEDATPCRHHDPRALAQPPASRLVRAYFRDGGRTSSLNVTFGLAGDPYYNATNYLSWTVLVGMGPPIDSFSTVVIVIMAVGLGTPLLLILVGGVCLCVRKKRVESVGYEPIN</sequence>
<evidence type="ECO:0000256" key="8">
    <source>
        <dbReference type="ARBA" id="ARBA00024176"/>
    </source>
</evidence>
<evidence type="ECO:0000256" key="10">
    <source>
        <dbReference type="ARBA" id="ARBA00044960"/>
    </source>
</evidence>
<keyword evidence="3" id="KW-0732">Signal</keyword>
<comment type="subcellular location">
    <subcellularLocation>
        <location evidence="9">Lysosome membrane</location>
        <topology evidence="9">Single-pass type I membrane protein</topology>
        <orientation evidence="9">Lumenal side</orientation>
    </subcellularLocation>
</comment>
<evidence type="ECO:0000256" key="11">
    <source>
        <dbReference type="SAM" id="Phobius"/>
    </source>
</evidence>
<organism evidence="12 13">
    <name type="scientific">Conger conger</name>
    <name type="common">Conger eel</name>
    <name type="synonym">Muraena conger</name>
    <dbReference type="NCBI Taxonomy" id="82655"/>
    <lineage>
        <taxon>Eukaryota</taxon>
        <taxon>Metazoa</taxon>
        <taxon>Chordata</taxon>
        <taxon>Craniata</taxon>
        <taxon>Vertebrata</taxon>
        <taxon>Euteleostomi</taxon>
        <taxon>Actinopterygii</taxon>
        <taxon>Neopterygii</taxon>
        <taxon>Teleostei</taxon>
        <taxon>Anguilliformes</taxon>
        <taxon>Congridae</taxon>
        <taxon>Conger</taxon>
    </lineage>
</organism>
<comment type="function">
    <text evidence="8">Required to protect lysosomal transporter MFSD1 from lysosomal proteolysis and for MFSD1 lysosomal localization.</text>
</comment>
<evidence type="ECO:0008006" key="14">
    <source>
        <dbReference type="Google" id="ProtNLM"/>
    </source>
</evidence>
<dbReference type="GO" id="GO:0005765">
    <property type="term" value="C:lysosomal membrane"/>
    <property type="evidence" value="ECO:0007669"/>
    <property type="project" value="UniProtKB-SubCell"/>
</dbReference>
<evidence type="ECO:0000256" key="9">
    <source>
        <dbReference type="ARBA" id="ARBA00024189"/>
    </source>
</evidence>
<gene>
    <name evidence="12" type="ORF">COCON_G00130060</name>
</gene>
<dbReference type="EMBL" id="JAFJMO010000009">
    <property type="protein sequence ID" value="KAJ8267834.1"/>
    <property type="molecule type" value="Genomic_DNA"/>
</dbReference>
<evidence type="ECO:0000313" key="12">
    <source>
        <dbReference type="EMBL" id="KAJ8267834.1"/>
    </source>
</evidence>
<keyword evidence="4 11" id="KW-1133">Transmembrane helix</keyword>